<comment type="similarity">
    <text evidence="3 10">Belongs to the TPP enzyme family.</text>
</comment>
<comment type="cofactor">
    <cofactor evidence="1">
        <name>a metal cation</name>
        <dbReference type="ChEBI" id="CHEBI:25213"/>
    </cofactor>
</comment>
<dbReference type="CDD" id="cd07038">
    <property type="entry name" value="TPP_PYR_PDC_IPDC_like"/>
    <property type="match status" value="1"/>
</dbReference>
<dbReference type="EMBL" id="JAFMPP010000003">
    <property type="protein sequence ID" value="MBO0662112.1"/>
    <property type="molecule type" value="Genomic_DNA"/>
</dbReference>
<evidence type="ECO:0000313" key="14">
    <source>
        <dbReference type="EMBL" id="MBO0662112.1"/>
    </source>
</evidence>
<feature type="domain" description="Thiamine pyrophosphate enzyme central" evidence="11">
    <location>
        <begin position="203"/>
        <end position="304"/>
    </location>
</feature>
<dbReference type="InterPro" id="IPR029061">
    <property type="entry name" value="THDP-binding"/>
</dbReference>
<evidence type="ECO:0000256" key="8">
    <source>
        <dbReference type="ARBA" id="ARBA00023239"/>
    </source>
</evidence>
<evidence type="ECO:0000256" key="5">
    <source>
        <dbReference type="ARBA" id="ARBA00022793"/>
    </source>
</evidence>
<keyword evidence="5" id="KW-0210">Decarboxylase</keyword>
<keyword evidence="6 9" id="KW-0460">Magnesium</keyword>
<dbReference type="GO" id="GO:0000287">
    <property type="term" value="F:magnesium ion binding"/>
    <property type="evidence" value="ECO:0007669"/>
    <property type="project" value="InterPro"/>
</dbReference>
<evidence type="ECO:0000256" key="2">
    <source>
        <dbReference type="ARBA" id="ARBA00001964"/>
    </source>
</evidence>
<dbReference type="Pfam" id="PF02776">
    <property type="entry name" value="TPP_enzyme_N"/>
    <property type="match status" value="1"/>
</dbReference>
<dbReference type="InterPro" id="IPR011766">
    <property type="entry name" value="TPP_enzyme_TPP-bd"/>
</dbReference>
<dbReference type="SUPFAM" id="SSF52467">
    <property type="entry name" value="DHS-like NAD/FAD-binding domain"/>
    <property type="match status" value="1"/>
</dbReference>
<dbReference type="InterPro" id="IPR012110">
    <property type="entry name" value="PDC/IPDC-like"/>
</dbReference>
<evidence type="ECO:0000259" key="11">
    <source>
        <dbReference type="Pfam" id="PF00205"/>
    </source>
</evidence>
<dbReference type="Pfam" id="PF02775">
    <property type="entry name" value="TPP_enzyme_C"/>
    <property type="match status" value="1"/>
</dbReference>
<feature type="binding site" evidence="9">
    <location>
        <position position="437"/>
    </location>
    <ligand>
        <name>Mg(2+)</name>
        <dbReference type="ChEBI" id="CHEBI:18420"/>
    </ligand>
</feature>
<dbReference type="Proteomes" id="UP000664122">
    <property type="component" value="Unassembled WGS sequence"/>
</dbReference>
<evidence type="ECO:0000256" key="9">
    <source>
        <dbReference type="PIRSR" id="PIRSR036565-2"/>
    </source>
</evidence>
<dbReference type="InterPro" id="IPR029035">
    <property type="entry name" value="DHS-like_NAD/FAD-binding_dom"/>
</dbReference>
<evidence type="ECO:0000256" key="7">
    <source>
        <dbReference type="ARBA" id="ARBA00023052"/>
    </source>
</evidence>
<dbReference type="GO" id="GO:0030976">
    <property type="term" value="F:thiamine pyrophosphate binding"/>
    <property type="evidence" value="ECO:0007669"/>
    <property type="project" value="InterPro"/>
</dbReference>
<accession>A0A939FV75</accession>
<dbReference type="InterPro" id="IPR012001">
    <property type="entry name" value="Thiamin_PyroP_enz_TPP-bd_dom"/>
</dbReference>
<feature type="domain" description="Thiamine pyrophosphate enzyme TPP-binding" evidence="12">
    <location>
        <begin position="393"/>
        <end position="535"/>
    </location>
</feature>
<name>A0A939FV75_9HYPH</name>
<keyword evidence="7 10" id="KW-0786">Thiamine pyrophosphate</keyword>
<dbReference type="PANTHER" id="PTHR43452">
    <property type="entry name" value="PYRUVATE DECARBOXYLASE"/>
    <property type="match status" value="1"/>
</dbReference>
<evidence type="ECO:0000256" key="10">
    <source>
        <dbReference type="RuleBase" id="RU362132"/>
    </source>
</evidence>
<dbReference type="GO" id="GO:0005829">
    <property type="term" value="C:cytosol"/>
    <property type="evidence" value="ECO:0007669"/>
    <property type="project" value="TreeGrafter"/>
</dbReference>
<dbReference type="InterPro" id="IPR012000">
    <property type="entry name" value="Thiamin_PyroP_enz_cen_dom"/>
</dbReference>
<comment type="caution">
    <text evidence="14">The sequence shown here is derived from an EMBL/GenBank/DDBJ whole genome shotgun (WGS) entry which is preliminary data.</text>
</comment>
<evidence type="ECO:0000259" key="13">
    <source>
        <dbReference type="Pfam" id="PF02776"/>
    </source>
</evidence>
<evidence type="ECO:0000256" key="3">
    <source>
        <dbReference type="ARBA" id="ARBA00007812"/>
    </source>
</evidence>
<evidence type="ECO:0000313" key="15">
    <source>
        <dbReference type="Proteomes" id="UP000664122"/>
    </source>
</evidence>
<dbReference type="AlphaFoldDB" id="A0A939FV75"/>
<dbReference type="SUPFAM" id="SSF52518">
    <property type="entry name" value="Thiamin diphosphate-binding fold (THDP-binding)"/>
    <property type="match status" value="2"/>
</dbReference>
<reference evidence="14" key="1">
    <citation type="submission" date="2021-03" db="EMBL/GenBank/DDBJ databases">
        <title>Whole genome sequence of Jiella sp. CQZ9-1.</title>
        <authorList>
            <person name="Tuo L."/>
        </authorList>
    </citation>
    <scope>NUCLEOTIDE SEQUENCE</scope>
    <source>
        <strain evidence="14">CQZ9-1</strain>
    </source>
</reference>
<dbReference type="Pfam" id="PF00205">
    <property type="entry name" value="TPP_enzyme_M"/>
    <property type="match status" value="1"/>
</dbReference>
<dbReference type="InterPro" id="IPR047213">
    <property type="entry name" value="TPP_PYR_PDC_IPDC-like"/>
</dbReference>
<dbReference type="PIRSF" id="PIRSF036565">
    <property type="entry name" value="Pyruvt_ip_decrb"/>
    <property type="match status" value="1"/>
</dbReference>
<protein>
    <submittedName>
        <fullName evidence="14">Alpha-keto acid decarboxylase family protein</fullName>
    </submittedName>
</protein>
<keyword evidence="4 9" id="KW-0479">Metal-binding</keyword>
<feature type="binding site" evidence="9">
    <location>
        <position position="464"/>
    </location>
    <ligand>
        <name>Mg(2+)</name>
        <dbReference type="ChEBI" id="CHEBI:18420"/>
    </ligand>
</feature>
<dbReference type="PANTHER" id="PTHR43452:SF30">
    <property type="entry name" value="PYRUVATE DECARBOXYLASE ISOZYME 1-RELATED"/>
    <property type="match status" value="1"/>
</dbReference>
<keyword evidence="8" id="KW-0456">Lyase</keyword>
<comment type="cofactor">
    <cofactor evidence="9">
        <name>Mg(2+)</name>
        <dbReference type="ChEBI" id="CHEBI:18420"/>
    </cofactor>
    <text evidence="9">Binds 1 Mg(2+) per subunit.</text>
</comment>
<comment type="cofactor">
    <cofactor evidence="2">
        <name>thiamine diphosphate</name>
        <dbReference type="ChEBI" id="CHEBI:58937"/>
    </cofactor>
</comment>
<organism evidence="14 15">
    <name type="scientific">Jiella flava</name>
    <dbReference type="NCBI Taxonomy" id="2816857"/>
    <lineage>
        <taxon>Bacteria</taxon>
        <taxon>Pseudomonadati</taxon>
        <taxon>Pseudomonadota</taxon>
        <taxon>Alphaproteobacteria</taxon>
        <taxon>Hyphomicrobiales</taxon>
        <taxon>Aurantimonadaceae</taxon>
        <taxon>Jiella</taxon>
    </lineage>
</organism>
<evidence type="ECO:0000256" key="6">
    <source>
        <dbReference type="ARBA" id="ARBA00022842"/>
    </source>
</evidence>
<dbReference type="GO" id="GO:0004737">
    <property type="term" value="F:pyruvate decarboxylase activity"/>
    <property type="evidence" value="ECO:0007669"/>
    <property type="project" value="TreeGrafter"/>
</dbReference>
<dbReference type="Gene3D" id="3.40.50.970">
    <property type="match status" value="2"/>
</dbReference>
<keyword evidence="15" id="KW-1185">Reference proteome</keyword>
<proteinExistence type="inferred from homology"/>
<evidence type="ECO:0000259" key="12">
    <source>
        <dbReference type="Pfam" id="PF02775"/>
    </source>
</evidence>
<dbReference type="RefSeq" id="WP_207256859.1">
    <property type="nucleotide sequence ID" value="NZ_JAFMPP010000003.1"/>
</dbReference>
<evidence type="ECO:0000256" key="4">
    <source>
        <dbReference type="ARBA" id="ARBA00022723"/>
    </source>
</evidence>
<sequence>MSEIYSVGQYLVDRLAELGLRHLFSIAGDYSVEWVTRYVEASPIQVIEEVNELNAGYAADGYARLNGIGALCVTYSAGALCAVNAIAGAYVEKVPVVLINGTPSIQRTLKFEQTGYSSHHFISGRQTDRQVFEYITVATVRIEKPHLAPMLIDSALTACITERRPVYIELLEDVVDLPCVKPEGVLTAAPELSDEDGLAQAITFIAEKLRNATKPVIWLGVEIDRSGLCEQAAQLLQQLNVPFTTELMSKAILSEDNPLFVGVFDGKSSSAEVQSLMSDADFVLALGVWLTDLNDLGWPLDLNKTAFVSLYTMKFGTLFIPQVSIADVVAGLMSQSITRVAPALPAQVRPAAPDASSTSAITYQGFYDVVAGHVDDNTIVGADASLNYFGSMLLKVGAPRGFISQSSYSAIGYIGAAATGASLAKAPNQRLMIFTGDGGFQMTAQCLSTQTRFKLDPIIFIMDNGVYAVEQWLADAAVFDSTAPFLDSCVLHRWDYRALATVFGCHGWKAENYAELGAAIDAAKAVSDGPSVIHVVVSQRSIPDNARWKIPADASS</sequence>
<evidence type="ECO:0000256" key="1">
    <source>
        <dbReference type="ARBA" id="ARBA00001920"/>
    </source>
</evidence>
<feature type="domain" description="Thiamine pyrophosphate enzyme N-terminal TPP-binding" evidence="13">
    <location>
        <begin position="7"/>
        <end position="109"/>
    </location>
</feature>
<dbReference type="GO" id="GO:0000949">
    <property type="term" value="P:aromatic amino acid family catabolic process to alcohol via Ehrlich pathway"/>
    <property type="evidence" value="ECO:0007669"/>
    <property type="project" value="TreeGrafter"/>
</dbReference>
<gene>
    <name evidence="14" type="ORF">J1C48_05965</name>
</gene>
<dbReference type="Gene3D" id="3.40.50.1220">
    <property type="entry name" value="TPP-binding domain"/>
    <property type="match status" value="1"/>
</dbReference>